<dbReference type="InterPro" id="IPR001845">
    <property type="entry name" value="HTH_ArsR_DNA-bd_dom"/>
</dbReference>
<dbReference type="CDD" id="cd00090">
    <property type="entry name" value="HTH_ARSR"/>
    <property type="match status" value="1"/>
</dbReference>
<dbReference type="RefSeq" id="WP_179855286.1">
    <property type="nucleotide sequence ID" value="NZ_OBDY01000009.1"/>
</dbReference>
<evidence type="ECO:0000256" key="3">
    <source>
        <dbReference type="ARBA" id="ARBA00023163"/>
    </source>
</evidence>
<dbReference type="PANTHER" id="PTHR33154:SF33">
    <property type="entry name" value="TRANSCRIPTIONAL REPRESSOR SDPR"/>
    <property type="match status" value="1"/>
</dbReference>
<keyword evidence="2 5" id="KW-0238">DNA-binding</keyword>
<evidence type="ECO:0000313" key="5">
    <source>
        <dbReference type="EMBL" id="SNY48942.1"/>
    </source>
</evidence>
<dbReference type="InterPro" id="IPR011991">
    <property type="entry name" value="ArsR-like_HTH"/>
</dbReference>
<gene>
    <name evidence="5" type="ORF">SAMN05421748_109153</name>
</gene>
<proteinExistence type="predicted"/>
<evidence type="ECO:0000256" key="2">
    <source>
        <dbReference type="ARBA" id="ARBA00023125"/>
    </source>
</evidence>
<dbReference type="InterPro" id="IPR051081">
    <property type="entry name" value="HTH_MetalResp_TranReg"/>
</dbReference>
<protein>
    <submittedName>
        <fullName evidence="5">DNA-binding transcriptional regulator, ArsR family</fullName>
    </submittedName>
</protein>
<evidence type="ECO:0000256" key="1">
    <source>
        <dbReference type="ARBA" id="ARBA00023015"/>
    </source>
</evidence>
<dbReference type="PANTHER" id="PTHR33154">
    <property type="entry name" value="TRANSCRIPTIONAL REGULATOR, ARSR FAMILY"/>
    <property type="match status" value="1"/>
</dbReference>
<dbReference type="Gene3D" id="1.10.10.10">
    <property type="entry name" value="Winged helix-like DNA-binding domain superfamily/Winged helix DNA-binding domain"/>
    <property type="match status" value="1"/>
</dbReference>
<dbReference type="EMBL" id="OBDY01000009">
    <property type="protein sequence ID" value="SNY48942.1"/>
    <property type="molecule type" value="Genomic_DNA"/>
</dbReference>
<dbReference type="PROSITE" id="PS50987">
    <property type="entry name" value="HTH_ARSR_2"/>
    <property type="match status" value="1"/>
</dbReference>
<evidence type="ECO:0000313" key="6">
    <source>
        <dbReference type="Proteomes" id="UP000219612"/>
    </source>
</evidence>
<organism evidence="5 6">
    <name type="scientific">Paractinoplanes atraurantiacus</name>
    <dbReference type="NCBI Taxonomy" id="1036182"/>
    <lineage>
        <taxon>Bacteria</taxon>
        <taxon>Bacillati</taxon>
        <taxon>Actinomycetota</taxon>
        <taxon>Actinomycetes</taxon>
        <taxon>Micromonosporales</taxon>
        <taxon>Micromonosporaceae</taxon>
        <taxon>Paractinoplanes</taxon>
    </lineage>
</organism>
<dbReference type="InterPro" id="IPR036390">
    <property type="entry name" value="WH_DNA-bd_sf"/>
</dbReference>
<keyword evidence="3" id="KW-0804">Transcription</keyword>
<dbReference type="Pfam" id="PF01022">
    <property type="entry name" value="HTH_5"/>
    <property type="match status" value="1"/>
</dbReference>
<evidence type="ECO:0000259" key="4">
    <source>
        <dbReference type="PROSITE" id="PS50987"/>
    </source>
</evidence>
<dbReference type="GO" id="GO:0003677">
    <property type="term" value="F:DNA binding"/>
    <property type="evidence" value="ECO:0007669"/>
    <property type="project" value="UniProtKB-KW"/>
</dbReference>
<dbReference type="Proteomes" id="UP000219612">
    <property type="component" value="Unassembled WGS sequence"/>
</dbReference>
<dbReference type="SUPFAM" id="SSF46785">
    <property type="entry name" value="Winged helix' DNA-binding domain"/>
    <property type="match status" value="1"/>
</dbReference>
<dbReference type="InterPro" id="IPR036388">
    <property type="entry name" value="WH-like_DNA-bd_sf"/>
</dbReference>
<dbReference type="GO" id="GO:0003700">
    <property type="term" value="F:DNA-binding transcription factor activity"/>
    <property type="evidence" value="ECO:0007669"/>
    <property type="project" value="InterPro"/>
</dbReference>
<name>A0A285ILU0_9ACTN</name>
<keyword evidence="1" id="KW-0805">Transcription regulation</keyword>
<dbReference type="SMART" id="SM00418">
    <property type="entry name" value="HTH_ARSR"/>
    <property type="match status" value="1"/>
</dbReference>
<keyword evidence="6" id="KW-1185">Reference proteome</keyword>
<accession>A0A285ILU0</accession>
<dbReference type="NCBIfam" id="NF033788">
    <property type="entry name" value="HTH_metalloreg"/>
    <property type="match status" value="1"/>
</dbReference>
<sequence>MATYREADGWEILGDPTRRAIVASLAERPRAVGELAQELPISRPAVSQHLRVLKDAGLVDDEAAGTRRVYRLNPAGVAALRDQLDVFWRRALEGFQETVEQAADEEGRP</sequence>
<reference evidence="5 6" key="1">
    <citation type="submission" date="2017-09" db="EMBL/GenBank/DDBJ databases">
        <authorList>
            <person name="Ehlers B."/>
            <person name="Leendertz F.H."/>
        </authorList>
    </citation>
    <scope>NUCLEOTIDE SEQUENCE [LARGE SCALE GENOMIC DNA]</scope>
    <source>
        <strain evidence="5 6">CGMCC 4.6857</strain>
    </source>
</reference>
<dbReference type="PRINTS" id="PR00778">
    <property type="entry name" value="HTHARSR"/>
</dbReference>
<dbReference type="AlphaFoldDB" id="A0A285ILU0"/>
<feature type="domain" description="HTH arsR-type" evidence="4">
    <location>
        <begin position="1"/>
        <end position="92"/>
    </location>
</feature>